<dbReference type="Pfam" id="PF00884">
    <property type="entry name" value="Sulfatase"/>
    <property type="match status" value="1"/>
</dbReference>
<feature type="domain" description="Sulfatase N-terminal" evidence="3">
    <location>
        <begin position="481"/>
        <end position="754"/>
    </location>
</feature>
<reference evidence="4" key="1">
    <citation type="submission" date="2022-11" db="EMBL/GenBank/DDBJ databases">
        <authorList>
            <person name="Petersen C."/>
        </authorList>
    </citation>
    <scope>NUCLEOTIDE SEQUENCE</scope>
    <source>
        <strain evidence="4">IBT 34128</strain>
    </source>
</reference>
<keyword evidence="2" id="KW-1133">Transmembrane helix</keyword>
<proteinExistence type="predicted"/>
<evidence type="ECO:0000256" key="1">
    <source>
        <dbReference type="SAM" id="MobiDB-lite"/>
    </source>
</evidence>
<accession>A0A9W9ENJ9</accession>
<keyword evidence="2" id="KW-0812">Transmembrane</keyword>
<dbReference type="OrthoDB" id="103349at2759"/>
<name>A0A9W9ENJ9_9EURO</name>
<dbReference type="InterPro" id="IPR017850">
    <property type="entry name" value="Alkaline_phosphatase_core_sf"/>
</dbReference>
<comment type="caution">
    <text evidence="4">The sequence shown here is derived from an EMBL/GenBank/DDBJ whole genome shotgun (WGS) entry which is preliminary data.</text>
</comment>
<sequence>MKFSPDRPTLTERFVTWVEESAVSAFIVARSPQVYLDRGWEASRSFFFSVISISLILSKCFHLCVHLASLAVPSLLPWGPTFFLVDIMLILVACFLTRSFEWRIGRNVAAVITVTFGLYVSSMTSANISFYVHRGTEMYERGSKRTSHSPAAQTVVSALTVAILVDALIMIGAYLVKPHLFRATNLFLEIWGSLLFSPFGCCRQQKSLLDPETYEQIAIDDYEEGHNDNDSMSQMEPPEISPSRSDGRCNACSPYRVAQSSLIRPRNAEYSYVSESLPFAPFAGLEQQRAPKGAAPSAVTSASANDTSTGANSTPVSTTTAAATFATDFSWLDGHTALDTFPEFDWLPSHNSSEGWPEWSPFRINKDEDPDYVYDHYNPQKDPLRLPNLEGDILEPLRGAIRNGDVKIKHVFLVKLESTRQDVWPLRTSSPIMTLIKDSYPKGKIPKEVEDKLAELTPVAERLTGHKTGFDTDQDRPKPYGGISTTNAWTGSAYSLKSLTASICGVDSIGTWMNKEYKHDIYQPCLPHIFEALSEQPNITTETDDWTSWPWHSIYFQASDTSWDHHYDLNPVLGYQEITVKETIDEDGAKWIPEESEEDKKHSHLDKSLHEYIRNALADAEENNSRLFMTMLTHNPHHPFYMPGKHEEFFGDEGENGKRSPLNRYLNTIHYQNEWISDVLEIIKDAGIANETLFIMAGDHGLSLPNDGGQTAHGSPHVANFEVPLYFSHPKLPQIQLTDAVHSTQILPTILDLLIETSSLDKQSNKIVKDLLPLYQGQSILRPLVAEHNGTRQWHVTTTNQGNDWVGLRSAPDPYRLIAPLHRDAKWRFTDLHADPLELKPLEHYQALHLMDMVEKEHGVEAAAWVHVAARVATWWMWDNHRRWKFDPGNPEND</sequence>
<feature type="transmembrane region" description="Helical" evidence="2">
    <location>
        <begin position="75"/>
        <end position="96"/>
    </location>
</feature>
<keyword evidence="2" id="KW-0472">Membrane</keyword>
<dbReference type="InterPro" id="IPR052701">
    <property type="entry name" value="GAG_Ulvan_Degrading_Sulfatases"/>
</dbReference>
<dbReference type="Gene3D" id="3.40.720.10">
    <property type="entry name" value="Alkaline Phosphatase, subunit A"/>
    <property type="match status" value="1"/>
</dbReference>
<feature type="region of interest" description="Disordered" evidence="1">
    <location>
        <begin position="291"/>
        <end position="316"/>
    </location>
</feature>
<dbReference type="PANTHER" id="PTHR43751">
    <property type="entry name" value="SULFATASE"/>
    <property type="match status" value="1"/>
</dbReference>
<feature type="transmembrane region" description="Helical" evidence="2">
    <location>
        <begin position="108"/>
        <end position="132"/>
    </location>
</feature>
<dbReference type="AlphaFoldDB" id="A0A9W9ENJ9"/>
<dbReference type="PANTHER" id="PTHR43751:SF3">
    <property type="entry name" value="SULFATASE N-TERMINAL DOMAIN-CONTAINING PROTEIN"/>
    <property type="match status" value="1"/>
</dbReference>
<feature type="compositionally biased region" description="Polar residues" evidence="1">
    <location>
        <begin position="298"/>
        <end position="316"/>
    </location>
</feature>
<evidence type="ECO:0000313" key="4">
    <source>
        <dbReference type="EMBL" id="KAJ5084956.1"/>
    </source>
</evidence>
<dbReference type="RefSeq" id="XP_056508353.1">
    <property type="nucleotide sequence ID" value="XM_056660060.1"/>
</dbReference>
<gene>
    <name evidence="4" type="ORF">NUU61_009535</name>
</gene>
<feature type="transmembrane region" description="Helical" evidence="2">
    <location>
        <begin position="152"/>
        <end position="176"/>
    </location>
</feature>
<dbReference type="GeneID" id="81399229"/>
<evidence type="ECO:0000313" key="5">
    <source>
        <dbReference type="Proteomes" id="UP001141434"/>
    </source>
</evidence>
<feature type="region of interest" description="Disordered" evidence="1">
    <location>
        <begin position="224"/>
        <end position="248"/>
    </location>
</feature>
<dbReference type="InterPro" id="IPR000917">
    <property type="entry name" value="Sulfatase_N"/>
</dbReference>
<dbReference type="Proteomes" id="UP001141434">
    <property type="component" value="Unassembled WGS sequence"/>
</dbReference>
<dbReference type="SUPFAM" id="SSF53649">
    <property type="entry name" value="Alkaline phosphatase-like"/>
    <property type="match status" value="1"/>
</dbReference>
<protein>
    <recommendedName>
        <fullName evidence="3">Sulfatase N-terminal domain-containing protein</fullName>
    </recommendedName>
</protein>
<evidence type="ECO:0000259" key="3">
    <source>
        <dbReference type="Pfam" id="PF00884"/>
    </source>
</evidence>
<keyword evidence="5" id="KW-1185">Reference proteome</keyword>
<organism evidence="4 5">
    <name type="scientific">Penicillium alfredii</name>
    <dbReference type="NCBI Taxonomy" id="1506179"/>
    <lineage>
        <taxon>Eukaryota</taxon>
        <taxon>Fungi</taxon>
        <taxon>Dikarya</taxon>
        <taxon>Ascomycota</taxon>
        <taxon>Pezizomycotina</taxon>
        <taxon>Eurotiomycetes</taxon>
        <taxon>Eurotiomycetidae</taxon>
        <taxon>Eurotiales</taxon>
        <taxon>Aspergillaceae</taxon>
        <taxon>Penicillium</taxon>
    </lineage>
</organism>
<reference evidence="4" key="2">
    <citation type="journal article" date="2023" name="IMA Fungus">
        <title>Comparative genomic study of the Penicillium genus elucidates a diverse pangenome and 15 lateral gene transfer events.</title>
        <authorList>
            <person name="Petersen C."/>
            <person name="Sorensen T."/>
            <person name="Nielsen M.R."/>
            <person name="Sondergaard T.E."/>
            <person name="Sorensen J.L."/>
            <person name="Fitzpatrick D.A."/>
            <person name="Frisvad J.C."/>
            <person name="Nielsen K.L."/>
        </authorList>
    </citation>
    <scope>NUCLEOTIDE SEQUENCE</scope>
    <source>
        <strain evidence="4">IBT 34128</strain>
    </source>
</reference>
<feature type="transmembrane region" description="Helical" evidence="2">
    <location>
        <begin position="46"/>
        <end position="69"/>
    </location>
</feature>
<dbReference type="EMBL" id="JAPMSZ010000011">
    <property type="protein sequence ID" value="KAJ5084956.1"/>
    <property type="molecule type" value="Genomic_DNA"/>
</dbReference>
<evidence type="ECO:0000256" key="2">
    <source>
        <dbReference type="SAM" id="Phobius"/>
    </source>
</evidence>